<proteinExistence type="predicted"/>
<dbReference type="AlphaFoldDB" id="A0A397VS01"/>
<gene>
    <name evidence="2" type="ORF">C2G38_2167777</name>
</gene>
<dbReference type="STRING" id="44941.A0A397VS01"/>
<evidence type="ECO:0000313" key="2">
    <source>
        <dbReference type="EMBL" id="RIB24718.1"/>
    </source>
</evidence>
<comment type="caution">
    <text evidence="2">The sequence shown here is derived from an EMBL/GenBank/DDBJ whole genome shotgun (WGS) entry which is preliminary data.</text>
</comment>
<dbReference type="EMBL" id="QKWP01000204">
    <property type="protein sequence ID" value="RIB24718.1"/>
    <property type="molecule type" value="Genomic_DNA"/>
</dbReference>
<evidence type="ECO:0000313" key="3">
    <source>
        <dbReference type="Proteomes" id="UP000266673"/>
    </source>
</evidence>
<reference evidence="2 3" key="1">
    <citation type="submission" date="2018-06" db="EMBL/GenBank/DDBJ databases">
        <title>Comparative genomics reveals the genomic features of Rhizophagus irregularis, R. cerebriforme, R. diaphanum and Gigaspora rosea, and their symbiotic lifestyle signature.</title>
        <authorList>
            <person name="Morin E."/>
            <person name="San Clemente H."/>
            <person name="Chen E.C.H."/>
            <person name="De La Providencia I."/>
            <person name="Hainaut M."/>
            <person name="Kuo A."/>
            <person name="Kohler A."/>
            <person name="Murat C."/>
            <person name="Tang N."/>
            <person name="Roy S."/>
            <person name="Loubradou J."/>
            <person name="Henrissat B."/>
            <person name="Grigoriev I.V."/>
            <person name="Corradi N."/>
            <person name="Roux C."/>
            <person name="Martin F.M."/>
        </authorList>
    </citation>
    <scope>NUCLEOTIDE SEQUENCE [LARGE SCALE GENOMIC DNA]</scope>
    <source>
        <strain evidence="2 3">DAOM 194757</strain>
    </source>
</reference>
<sequence length="312" mass="37252">MSFSKIIQVFCRTVFSTHFVTPRVQRLRSSRSYLFQLSFSRTYNTAYWELYEENECLKREIEMLDKFKAFLKAKQRCTFIDKTSLIVEFIEDASLVSLIVRPRRYGKTTNLTMLKEFFSIPIYPDNENYRYELFRDTKIAERSCLFESHFCKYPVIFLSLKGFDDCDTWLKMEALLCHKLALLYQEHEYIYDILNGYEKLQFNNMSSGKMSSGDFEYVYKVTSLESLSKYLKIYYRRMCIVLIDDAPQGKHLLQLSSLGSMQPVYLSGINNLMVYPMYVDKYATQFGFTEDEISILLQHYDKKKWLNEVKEW</sequence>
<dbReference type="Pfam" id="PF09820">
    <property type="entry name" value="AAA-ATPase_like"/>
    <property type="match status" value="1"/>
</dbReference>
<dbReference type="PANTHER" id="PTHR34825:SF1">
    <property type="entry name" value="AAA-ATPASE-LIKE DOMAIN-CONTAINING PROTEIN"/>
    <property type="match status" value="1"/>
</dbReference>
<dbReference type="OrthoDB" id="2400876at2759"/>
<protein>
    <recommendedName>
        <fullName evidence="1">AAA-ATPase-like domain-containing protein</fullName>
    </recommendedName>
</protein>
<evidence type="ECO:0000259" key="1">
    <source>
        <dbReference type="Pfam" id="PF09820"/>
    </source>
</evidence>
<keyword evidence="3" id="KW-1185">Reference proteome</keyword>
<organism evidence="2 3">
    <name type="scientific">Gigaspora rosea</name>
    <dbReference type="NCBI Taxonomy" id="44941"/>
    <lineage>
        <taxon>Eukaryota</taxon>
        <taxon>Fungi</taxon>
        <taxon>Fungi incertae sedis</taxon>
        <taxon>Mucoromycota</taxon>
        <taxon>Glomeromycotina</taxon>
        <taxon>Glomeromycetes</taxon>
        <taxon>Diversisporales</taxon>
        <taxon>Gigasporaceae</taxon>
        <taxon>Gigaspora</taxon>
    </lineage>
</organism>
<name>A0A397VS01_9GLOM</name>
<dbReference type="InterPro" id="IPR018631">
    <property type="entry name" value="AAA-ATPase-like_dom"/>
</dbReference>
<dbReference type="PANTHER" id="PTHR34825">
    <property type="entry name" value="CONSERVED PROTEIN, WITH A WEAK D-GALACTARATE DEHYDRATASE/ALTRONATE HYDROLASE DOMAIN"/>
    <property type="match status" value="1"/>
</dbReference>
<accession>A0A397VS01</accession>
<dbReference type="Proteomes" id="UP000266673">
    <property type="component" value="Unassembled WGS sequence"/>
</dbReference>
<feature type="domain" description="AAA-ATPase-like" evidence="1">
    <location>
        <begin position="74"/>
        <end position="245"/>
    </location>
</feature>